<sequence length="59" mass="6994">MLKNRRQSLTSFSLLGAYQERRHDLMDTEYLSNELANQVELIQKQYQFLNSDDENSPIT</sequence>
<evidence type="ECO:0000313" key="2">
    <source>
        <dbReference type="Proteomes" id="UP000054324"/>
    </source>
</evidence>
<dbReference type="RefSeq" id="XP_009169735.1">
    <property type="nucleotide sequence ID" value="XM_009171471.1"/>
</dbReference>
<dbReference type="CTD" id="20320443"/>
<accession>A0A074ZT39</accession>
<dbReference type="GeneID" id="20320443"/>
<keyword evidence="2" id="KW-1185">Reference proteome</keyword>
<evidence type="ECO:0000313" key="1">
    <source>
        <dbReference type="EMBL" id="KER26545.1"/>
    </source>
</evidence>
<organism evidence="1 2">
    <name type="scientific">Opisthorchis viverrini</name>
    <name type="common">Southeast Asian liver fluke</name>
    <dbReference type="NCBI Taxonomy" id="6198"/>
    <lineage>
        <taxon>Eukaryota</taxon>
        <taxon>Metazoa</taxon>
        <taxon>Spiralia</taxon>
        <taxon>Lophotrochozoa</taxon>
        <taxon>Platyhelminthes</taxon>
        <taxon>Trematoda</taxon>
        <taxon>Digenea</taxon>
        <taxon>Opisthorchiida</taxon>
        <taxon>Opisthorchiata</taxon>
        <taxon>Opisthorchiidae</taxon>
        <taxon>Opisthorchis</taxon>
    </lineage>
</organism>
<dbReference type="AlphaFoldDB" id="A0A074ZT39"/>
<gene>
    <name evidence="1" type="ORF">T265_06261</name>
</gene>
<name>A0A074ZT39_OPIVI</name>
<protein>
    <submittedName>
        <fullName evidence="1">Uncharacterized protein</fullName>
    </submittedName>
</protein>
<dbReference type="Proteomes" id="UP000054324">
    <property type="component" value="Unassembled WGS sequence"/>
</dbReference>
<dbReference type="EMBL" id="KL596745">
    <property type="protein sequence ID" value="KER26545.1"/>
    <property type="molecule type" value="Genomic_DNA"/>
</dbReference>
<proteinExistence type="predicted"/>
<reference evidence="1 2" key="1">
    <citation type="submission" date="2013-11" db="EMBL/GenBank/DDBJ databases">
        <title>Opisthorchis viverrini - life in the bile duct.</title>
        <authorList>
            <person name="Young N.D."/>
            <person name="Nagarajan N."/>
            <person name="Lin S.J."/>
            <person name="Korhonen P.K."/>
            <person name="Jex A.R."/>
            <person name="Hall R.S."/>
            <person name="Safavi-Hemami H."/>
            <person name="Kaewkong W."/>
            <person name="Bertrand D."/>
            <person name="Gao S."/>
            <person name="Seet Q."/>
            <person name="Wongkham S."/>
            <person name="Teh B.T."/>
            <person name="Wongkham C."/>
            <person name="Intapan P.M."/>
            <person name="Maleewong W."/>
            <person name="Yang X."/>
            <person name="Hu M."/>
            <person name="Wang Z."/>
            <person name="Hofmann A."/>
            <person name="Sternberg P.W."/>
            <person name="Tan P."/>
            <person name="Wang J."/>
            <person name="Gasser R.B."/>
        </authorList>
    </citation>
    <scope>NUCLEOTIDE SEQUENCE [LARGE SCALE GENOMIC DNA]</scope>
</reference>
<dbReference type="KEGG" id="ovi:T265_06261"/>